<comment type="caution">
    <text evidence="5">The sequence shown here is derived from an EMBL/GenBank/DDBJ whole genome shotgun (WGS) entry which is preliminary data.</text>
</comment>
<dbReference type="CDD" id="cd02440">
    <property type="entry name" value="AdoMet_MTases"/>
    <property type="match status" value="1"/>
</dbReference>
<dbReference type="Gene3D" id="3.40.50.150">
    <property type="entry name" value="Vaccinia Virus protein VP39"/>
    <property type="match status" value="1"/>
</dbReference>
<keyword evidence="1 5" id="KW-0489">Methyltransferase</keyword>
<evidence type="ECO:0000256" key="2">
    <source>
        <dbReference type="ARBA" id="ARBA00022679"/>
    </source>
</evidence>
<feature type="domain" description="O-methyltransferase C-terminal" evidence="4">
    <location>
        <begin position="202"/>
        <end position="412"/>
    </location>
</feature>
<dbReference type="AlphaFoldDB" id="A0A0F0IIU3"/>
<gene>
    <name evidence="5" type="ORF">P875_00116981</name>
</gene>
<evidence type="ECO:0000313" key="6">
    <source>
        <dbReference type="Proteomes" id="UP000033540"/>
    </source>
</evidence>
<dbReference type="InterPro" id="IPR001077">
    <property type="entry name" value="COMT_C"/>
</dbReference>
<sequence length="439" mass="49056">MNCHSNSNKAFASRSTMEELSRSLVNDVEVLNNHLVSTSRPLPSFDRHTPTVVLPNGASPDAHDARERILDNALRLFQLAAGPSAYLLNLQTGYHYASCVRWLCHFRIFHLVPLEGSIAYADLAVLAKAPQRNLRSVVRMAMTNGLFLESPPQHVAHSATSALLRNDADFHDWAVTMSDLSFPTAFAMVEAHERWPNSVEGNQTAYNIAVDSELPFFNHLAEQANRKRQFAGFMRSMARSQGTDAEKLAEGWDWAALGQACVVDVGGSTGHTSVALARKFPDLTFVVEDLPEVVAEGPGYLSSLDDALDLKSRIGYRAHSFFDPQPVQDADVYMLRMILHNWSFDDCVRILSRLVQTLKPGARIIIVDIVLPDPGVVPASKERLLRVQDLIMQQVFNSMERYLENWMDIFKKVDERLEVKRIVEPPGSLMSLIELSMAA</sequence>
<dbReference type="PANTHER" id="PTHR43712:SF19">
    <property type="entry name" value="DUAL O-METHYLTRANSFERASE_FAD-DEPENDENT MONOOXYGENASE ELCB"/>
    <property type="match status" value="1"/>
</dbReference>
<dbReference type="GO" id="GO:0032259">
    <property type="term" value="P:methylation"/>
    <property type="evidence" value="ECO:0007669"/>
    <property type="project" value="UniProtKB-KW"/>
</dbReference>
<evidence type="ECO:0000313" key="5">
    <source>
        <dbReference type="EMBL" id="KJK67620.1"/>
    </source>
</evidence>
<dbReference type="PROSITE" id="PS51683">
    <property type="entry name" value="SAM_OMT_II"/>
    <property type="match status" value="1"/>
</dbReference>
<dbReference type="FunFam" id="3.40.50.150:FF:000597">
    <property type="entry name" value="O-methyltransferase"/>
    <property type="match status" value="1"/>
</dbReference>
<proteinExistence type="predicted"/>
<dbReference type="PANTHER" id="PTHR43712">
    <property type="entry name" value="PUTATIVE (AFU_ORTHOLOGUE AFUA_4G14580)-RELATED"/>
    <property type="match status" value="1"/>
</dbReference>
<dbReference type="Gene3D" id="1.10.10.10">
    <property type="entry name" value="Winged helix-like DNA-binding domain superfamily/Winged helix DNA-binding domain"/>
    <property type="match status" value="1"/>
</dbReference>
<dbReference type="GO" id="GO:0044550">
    <property type="term" value="P:secondary metabolite biosynthetic process"/>
    <property type="evidence" value="ECO:0007669"/>
    <property type="project" value="UniProtKB-ARBA"/>
</dbReference>
<accession>A0A0F0IIU3</accession>
<dbReference type="SUPFAM" id="SSF53335">
    <property type="entry name" value="S-adenosyl-L-methionine-dependent methyltransferases"/>
    <property type="match status" value="1"/>
</dbReference>
<dbReference type="SUPFAM" id="SSF46785">
    <property type="entry name" value="Winged helix' DNA-binding domain"/>
    <property type="match status" value="1"/>
</dbReference>
<keyword evidence="3" id="KW-0949">S-adenosyl-L-methionine</keyword>
<name>A0A0F0IIU3_ASPPU</name>
<dbReference type="GO" id="GO:0008171">
    <property type="term" value="F:O-methyltransferase activity"/>
    <property type="evidence" value="ECO:0007669"/>
    <property type="project" value="InterPro"/>
</dbReference>
<dbReference type="OrthoDB" id="1606438at2759"/>
<dbReference type="InterPro" id="IPR036390">
    <property type="entry name" value="WH_DNA-bd_sf"/>
</dbReference>
<evidence type="ECO:0000256" key="1">
    <source>
        <dbReference type="ARBA" id="ARBA00022603"/>
    </source>
</evidence>
<dbReference type="Proteomes" id="UP000033540">
    <property type="component" value="Unassembled WGS sequence"/>
</dbReference>
<dbReference type="InterPro" id="IPR036388">
    <property type="entry name" value="WH-like_DNA-bd_sf"/>
</dbReference>
<dbReference type="InterPro" id="IPR029063">
    <property type="entry name" value="SAM-dependent_MTases_sf"/>
</dbReference>
<keyword evidence="2 5" id="KW-0808">Transferase</keyword>
<protein>
    <submittedName>
        <fullName evidence="5">O-methyltransferase</fullName>
    </submittedName>
</protein>
<dbReference type="EMBL" id="JZEE01000186">
    <property type="protein sequence ID" value="KJK67620.1"/>
    <property type="molecule type" value="Genomic_DNA"/>
</dbReference>
<organism evidence="5 6">
    <name type="scientific">Aspergillus parasiticus (strain ATCC 56775 / NRRL 5862 / SRRC 143 / SU-1)</name>
    <dbReference type="NCBI Taxonomy" id="1403190"/>
    <lineage>
        <taxon>Eukaryota</taxon>
        <taxon>Fungi</taxon>
        <taxon>Dikarya</taxon>
        <taxon>Ascomycota</taxon>
        <taxon>Pezizomycotina</taxon>
        <taxon>Eurotiomycetes</taxon>
        <taxon>Eurotiomycetidae</taxon>
        <taxon>Eurotiales</taxon>
        <taxon>Aspergillaceae</taxon>
        <taxon>Aspergillus</taxon>
        <taxon>Aspergillus subgen. Circumdati</taxon>
    </lineage>
</organism>
<dbReference type="InterPro" id="IPR016461">
    <property type="entry name" value="COMT-like"/>
</dbReference>
<dbReference type="Pfam" id="PF00891">
    <property type="entry name" value="Methyltransf_2"/>
    <property type="match status" value="1"/>
</dbReference>
<dbReference type="STRING" id="1403190.A0A0F0IIU3"/>
<reference evidence="5 6" key="1">
    <citation type="submission" date="2015-02" db="EMBL/GenBank/DDBJ databases">
        <title>Draft genome sequence of Aspergillus parasiticus SU-1.</title>
        <authorList>
            <person name="Yu J."/>
            <person name="Fedorova N."/>
            <person name="Yin Y."/>
            <person name="Losada L."/>
            <person name="Zafar N."/>
            <person name="Taujale R."/>
            <person name="Ehrlich K.C."/>
            <person name="Bhatnagar D."/>
            <person name="Cleveland T.E."/>
            <person name="Bennett J.W."/>
            <person name="Nierman W.C."/>
        </authorList>
    </citation>
    <scope>NUCLEOTIDE SEQUENCE [LARGE SCALE GENOMIC DNA]</scope>
    <source>
        <strain evidence="6">ATCC 56775 / NRRL 5862 / SRRC 143 / SU-1</strain>
    </source>
</reference>
<evidence type="ECO:0000259" key="4">
    <source>
        <dbReference type="Pfam" id="PF00891"/>
    </source>
</evidence>
<evidence type="ECO:0000256" key="3">
    <source>
        <dbReference type="ARBA" id="ARBA00022691"/>
    </source>
</evidence>